<feature type="compositionally biased region" description="Basic residues" evidence="9">
    <location>
        <begin position="168"/>
        <end position="178"/>
    </location>
</feature>
<feature type="compositionally biased region" description="Acidic residues" evidence="9">
    <location>
        <begin position="869"/>
        <end position="882"/>
    </location>
</feature>
<feature type="non-terminal residue" evidence="13">
    <location>
        <position position="1"/>
    </location>
</feature>
<dbReference type="InterPro" id="IPR014001">
    <property type="entry name" value="Helicase_ATP-bd"/>
</dbReference>
<feature type="compositionally biased region" description="Basic and acidic residues" evidence="9">
    <location>
        <begin position="850"/>
        <end position="868"/>
    </location>
</feature>
<dbReference type="Pfam" id="PF00176">
    <property type="entry name" value="SNF2-rel_dom"/>
    <property type="match status" value="1"/>
</dbReference>
<feature type="domain" description="Helicase ATP-binding" evidence="11">
    <location>
        <begin position="246"/>
        <end position="411"/>
    </location>
</feature>
<dbReference type="InterPro" id="IPR038718">
    <property type="entry name" value="SNF2-like_sf"/>
</dbReference>
<dbReference type="SMART" id="SM00487">
    <property type="entry name" value="DEXDc"/>
    <property type="match status" value="1"/>
</dbReference>
<feature type="signal peptide" evidence="10">
    <location>
        <begin position="1"/>
        <end position="19"/>
    </location>
</feature>
<gene>
    <name evidence="13" type="ORF">BDK51DRAFT_34789</name>
</gene>
<evidence type="ECO:0000256" key="9">
    <source>
        <dbReference type="SAM" id="MobiDB-lite"/>
    </source>
</evidence>
<feature type="region of interest" description="Disordered" evidence="9">
    <location>
        <begin position="844"/>
        <end position="882"/>
    </location>
</feature>
<proteinExistence type="inferred from homology"/>
<feature type="compositionally biased region" description="Acidic residues" evidence="9">
    <location>
        <begin position="153"/>
        <end position="163"/>
    </location>
</feature>
<keyword evidence="6" id="KW-0067">ATP-binding</keyword>
<dbReference type="GO" id="GO:0005634">
    <property type="term" value="C:nucleus"/>
    <property type="evidence" value="ECO:0007669"/>
    <property type="project" value="UniProtKB-SubCell"/>
</dbReference>
<comment type="subcellular location">
    <subcellularLocation>
        <location evidence="1">Nucleus</location>
    </subcellularLocation>
</comment>
<feature type="region of interest" description="Disordered" evidence="9">
    <location>
        <begin position="126"/>
        <end position="226"/>
    </location>
</feature>
<sequence>ISWALAWLVLSPISNYSKMLDPDSMTPDAEAAIKAEQDALEADDTPEDVHQVAKAMADLDAKKGGDPTGPQVVFTPNSAAAELPSATDTANPELEVKRYTLNKIQQMVRQATLFSKFLGGRIAGQAEPEPAAAPEPAASSSETAPAAEKPTEEPSDEPAEEPEPAPKNTRRKSARHSKAGVDAQPTPVKPQKRKAESERKPKRVKRNTEMENHAPIEKSDPTSRQPALITGATMREYQLVGMEWLVRLYQNGINGILADEMGLGKTLQTIAFLAHLFEMGCRGPFLIVVPLSTLSNWMSEIARFAPKLKALQYHGPPEHRANLRRTSMKMDANFPIIVTSYEICMNDRPYLAALEWKYIVIDEGHRIKNYNCRLVRELRMYTTSNKLLLTGTPLQNNLSELWSLLNFLMPEVFVEIGAFEDMFDSLKDLNVGEDQSQFHDKSAFVSALHEILKPFLLRRVKADVELGLPKKREYLIYAPLVPKQRELYRAAIDGNLREAIVNNLAVGDGERPDGPARDEAERERLTALRLKAAGVSVKTQKLQSLIVQLRKICNHPYLFELGNDDELEMENPVGPLSGTPRPGNSTIGQSKKLPEIVLWSGKMLMLERMLPALFERGHKVLIFSQMTRVLDVLCDWAGLVKGWPYCRLDGAVKMDDRASQIALFNSDPNVKLFLLSTRAGGLGINLTSADTVILFDSDWNPQADLQAQDRVHRIGQTRPVIIYRFVTSGTVETHILDKAGAKRKLEKLVIHKNHFKGVREYYASKQSTSIAEIASILATEESESINSANVVEDDAYHPERILSDADLERIMDRSDAAYETAGTAESGVVSDRFAIIEESADADGDGLGRIGEHADVGLDKRESAKAELGEGEVDVDVDAVEA</sequence>
<keyword evidence="10" id="KW-0732">Signal</keyword>
<evidence type="ECO:0000256" key="1">
    <source>
        <dbReference type="ARBA" id="ARBA00004123"/>
    </source>
</evidence>
<dbReference type="GO" id="GO:0016787">
    <property type="term" value="F:hydrolase activity"/>
    <property type="evidence" value="ECO:0007669"/>
    <property type="project" value="UniProtKB-KW"/>
</dbReference>
<evidence type="ECO:0000313" key="14">
    <source>
        <dbReference type="Proteomes" id="UP000269721"/>
    </source>
</evidence>
<keyword evidence="5" id="KW-0347">Helicase</keyword>
<dbReference type="GO" id="GO:0004386">
    <property type="term" value="F:helicase activity"/>
    <property type="evidence" value="ECO:0007669"/>
    <property type="project" value="UniProtKB-KW"/>
</dbReference>
<evidence type="ECO:0000256" key="2">
    <source>
        <dbReference type="ARBA" id="ARBA00007025"/>
    </source>
</evidence>
<evidence type="ECO:0000256" key="8">
    <source>
        <dbReference type="ARBA" id="ARBA00023242"/>
    </source>
</evidence>
<keyword evidence="7" id="KW-0175">Coiled coil</keyword>
<dbReference type="Gene3D" id="3.40.50.10810">
    <property type="entry name" value="Tandem AAA-ATPase domain"/>
    <property type="match status" value="1"/>
</dbReference>
<dbReference type="GO" id="GO:0005524">
    <property type="term" value="F:ATP binding"/>
    <property type="evidence" value="ECO:0007669"/>
    <property type="project" value="UniProtKB-KW"/>
</dbReference>
<evidence type="ECO:0000313" key="13">
    <source>
        <dbReference type="EMBL" id="RKO88346.1"/>
    </source>
</evidence>
<keyword evidence="8" id="KW-0539">Nucleus</keyword>
<evidence type="ECO:0000259" key="11">
    <source>
        <dbReference type="PROSITE" id="PS51192"/>
    </source>
</evidence>
<evidence type="ECO:0000256" key="6">
    <source>
        <dbReference type="ARBA" id="ARBA00022840"/>
    </source>
</evidence>
<dbReference type="FunFam" id="3.40.50.10810:FF:000015">
    <property type="entry name" value="lymphoid-specific helicase isoform X1"/>
    <property type="match status" value="1"/>
</dbReference>
<dbReference type="Proteomes" id="UP000269721">
    <property type="component" value="Unassembled WGS sequence"/>
</dbReference>
<dbReference type="InterPro" id="IPR027417">
    <property type="entry name" value="P-loop_NTPase"/>
</dbReference>
<feature type="compositionally biased region" description="Low complexity" evidence="9">
    <location>
        <begin position="126"/>
        <end position="148"/>
    </location>
</feature>
<dbReference type="InterPro" id="IPR000330">
    <property type="entry name" value="SNF2_N"/>
</dbReference>
<evidence type="ECO:0000256" key="4">
    <source>
        <dbReference type="ARBA" id="ARBA00022801"/>
    </source>
</evidence>
<dbReference type="PANTHER" id="PTHR10799">
    <property type="entry name" value="SNF2/RAD54 HELICASE FAMILY"/>
    <property type="match status" value="1"/>
</dbReference>
<keyword evidence="14" id="KW-1185">Reference proteome</keyword>
<protein>
    <submittedName>
        <fullName evidence="13">SNF2 family N-terminal domain-containing protein</fullName>
    </submittedName>
</protein>
<dbReference type="SUPFAM" id="SSF52540">
    <property type="entry name" value="P-loop containing nucleoside triphosphate hydrolases"/>
    <property type="match status" value="2"/>
</dbReference>
<dbReference type="SMART" id="SM00490">
    <property type="entry name" value="HELICc"/>
    <property type="match status" value="1"/>
</dbReference>
<keyword evidence="4" id="KW-0378">Hydrolase</keyword>
<dbReference type="InterPro" id="IPR001650">
    <property type="entry name" value="Helicase_C-like"/>
</dbReference>
<dbReference type="EMBL" id="KZ996777">
    <property type="protein sequence ID" value="RKO88346.1"/>
    <property type="molecule type" value="Genomic_DNA"/>
</dbReference>
<feature type="chain" id="PRO_5020770145" evidence="10">
    <location>
        <begin position="20"/>
        <end position="882"/>
    </location>
</feature>
<dbReference type="PROSITE" id="PS51192">
    <property type="entry name" value="HELICASE_ATP_BIND_1"/>
    <property type="match status" value="1"/>
</dbReference>
<name>A0A4P9WD94_9FUNG</name>
<evidence type="ECO:0000256" key="3">
    <source>
        <dbReference type="ARBA" id="ARBA00022741"/>
    </source>
</evidence>
<evidence type="ECO:0000256" key="10">
    <source>
        <dbReference type="SAM" id="SignalP"/>
    </source>
</evidence>
<dbReference type="PROSITE" id="PS51194">
    <property type="entry name" value="HELICASE_CTER"/>
    <property type="match status" value="1"/>
</dbReference>
<dbReference type="CDD" id="cd18793">
    <property type="entry name" value="SF2_C_SNF"/>
    <property type="match status" value="1"/>
</dbReference>
<accession>A0A4P9WD94</accession>
<organism evidence="13 14">
    <name type="scientific">Blyttiomyces helicus</name>
    <dbReference type="NCBI Taxonomy" id="388810"/>
    <lineage>
        <taxon>Eukaryota</taxon>
        <taxon>Fungi</taxon>
        <taxon>Fungi incertae sedis</taxon>
        <taxon>Chytridiomycota</taxon>
        <taxon>Chytridiomycota incertae sedis</taxon>
        <taxon>Chytridiomycetes</taxon>
        <taxon>Chytridiomycetes incertae sedis</taxon>
        <taxon>Blyttiomyces</taxon>
    </lineage>
</organism>
<dbReference type="InterPro" id="IPR049730">
    <property type="entry name" value="SNF2/RAD54-like_C"/>
</dbReference>
<feature type="domain" description="Helicase C-terminal" evidence="12">
    <location>
        <begin position="605"/>
        <end position="756"/>
    </location>
</feature>
<dbReference type="Pfam" id="PF00271">
    <property type="entry name" value="Helicase_C"/>
    <property type="match status" value="1"/>
</dbReference>
<reference evidence="14" key="1">
    <citation type="journal article" date="2018" name="Nat. Microbiol.">
        <title>Leveraging single-cell genomics to expand the fungal tree of life.</title>
        <authorList>
            <person name="Ahrendt S.R."/>
            <person name="Quandt C.A."/>
            <person name="Ciobanu D."/>
            <person name="Clum A."/>
            <person name="Salamov A."/>
            <person name="Andreopoulos B."/>
            <person name="Cheng J.F."/>
            <person name="Woyke T."/>
            <person name="Pelin A."/>
            <person name="Henrissat B."/>
            <person name="Reynolds N.K."/>
            <person name="Benny G.L."/>
            <person name="Smith M.E."/>
            <person name="James T.Y."/>
            <person name="Grigoriev I.V."/>
        </authorList>
    </citation>
    <scope>NUCLEOTIDE SEQUENCE [LARGE SCALE GENOMIC DNA]</scope>
</reference>
<evidence type="ECO:0000256" key="5">
    <source>
        <dbReference type="ARBA" id="ARBA00022806"/>
    </source>
</evidence>
<dbReference type="AlphaFoldDB" id="A0A4P9WD94"/>
<evidence type="ECO:0000256" key="7">
    <source>
        <dbReference type="ARBA" id="ARBA00023054"/>
    </source>
</evidence>
<keyword evidence="3" id="KW-0547">Nucleotide-binding</keyword>
<feature type="compositionally biased region" description="Basic and acidic residues" evidence="9">
    <location>
        <begin position="206"/>
        <end position="221"/>
    </location>
</feature>
<evidence type="ECO:0000259" key="12">
    <source>
        <dbReference type="PROSITE" id="PS51194"/>
    </source>
</evidence>
<comment type="similarity">
    <text evidence="2">Belongs to the SNF2/RAD54 helicase family.</text>
</comment>
<dbReference type="Gene3D" id="3.40.50.300">
    <property type="entry name" value="P-loop containing nucleotide triphosphate hydrolases"/>
    <property type="match status" value="1"/>
</dbReference>
<dbReference type="OrthoDB" id="5857104at2759"/>